<accession>A0ABV6KN62</accession>
<dbReference type="EMBL" id="JBHLUX010000092">
    <property type="protein sequence ID" value="MFC0473266.1"/>
    <property type="molecule type" value="Genomic_DNA"/>
</dbReference>
<evidence type="ECO:0000313" key="1">
    <source>
        <dbReference type="EMBL" id="MFC0473266.1"/>
    </source>
</evidence>
<dbReference type="InterPro" id="IPR058867">
    <property type="entry name" value="YtzJ"/>
</dbReference>
<dbReference type="Proteomes" id="UP001589838">
    <property type="component" value="Unassembled WGS sequence"/>
</dbReference>
<name>A0ABV6KN62_9BACI</name>
<keyword evidence="2" id="KW-1185">Reference proteome</keyword>
<sequence>MMDITGKSMVLNRKEMALQKVEKIKNGLSAFAESKEVSDLIRKELKKQEIHVYEDKTEVGSWFIPVKEA</sequence>
<gene>
    <name evidence="1" type="ORF">ACFFHM_22880</name>
</gene>
<comment type="caution">
    <text evidence="1">The sequence shown here is derived from an EMBL/GenBank/DDBJ whole genome shotgun (WGS) entry which is preliminary data.</text>
</comment>
<reference evidence="1 2" key="1">
    <citation type="submission" date="2024-09" db="EMBL/GenBank/DDBJ databases">
        <authorList>
            <person name="Sun Q."/>
            <person name="Mori K."/>
        </authorList>
    </citation>
    <scope>NUCLEOTIDE SEQUENCE [LARGE SCALE GENOMIC DNA]</scope>
    <source>
        <strain evidence="1 2">NCAIM B.02610</strain>
    </source>
</reference>
<proteinExistence type="predicted"/>
<protein>
    <submittedName>
        <fullName evidence="1">Uncharacterized protein</fullName>
    </submittedName>
</protein>
<dbReference type="RefSeq" id="WP_390184049.1">
    <property type="nucleotide sequence ID" value="NZ_JAXBLX010000008.1"/>
</dbReference>
<organism evidence="1 2">
    <name type="scientific">Halalkalibacter kiskunsagensis</name>
    <dbReference type="NCBI Taxonomy" id="1548599"/>
    <lineage>
        <taxon>Bacteria</taxon>
        <taxon>Bacillati</taxon>
        <taxon>Bacillota</taxon>
        <taxon>Bacilli</taxon>
        <taxon>Bacillales</taxon>
        <taxon>Bacillaceae</taxon>
        <taxon>Halalkalibacter</taxon>
    </lineage>
</organism>
<evidence type="ECO:0000313" key="2">
    <source>
        <dbReference type="Proteomes" id="UP001589838"/>
    </source>
</evidence>
<dbReference type="Pfam" id="PF26326">
    <property type="entry name" value="YtzJ"/>
    <property type="match status" value="1"/>
</dbReference>